<evidence type="ECO:0000313" key="2">
    <source>
        <dbReference type="Proteomes" id="UP000299102"/>
    </source>
</evidence>
<protein>
    <submittedName>
        <fullName evidence="1">Uncharacterized protein</fullName>
    </submittedName>
</protein>
<sequence>MVRPLVFVKTFKLGNLRLTLRDWPKEEDAETIIFRSNFSKPREAHAKTEELCFDFKKSKDSQGWPAGSTVFPIFMPHTFLTRNQARAALDDRHKTPRIIIGRTNRSSGSLLVLRVFNFVDVTGASLSGGGRGAGAGGGRLRRQYLNATRFR</sequence>
<dbReference type="AlphaFoldDB" id="A0A4C1T521"/>
<name>A0A4C1T521_EUMVA</name>
<dbReference type="Proteomes" id="UP000299102">
    <property type="component" value="Unassembled WGS sequence"/>
</dbReference>
<gene>
    <name evidence="1" type="ORF">EVAR_77225_1</name>
</gene>
<organism evidence="1 2">
    <name type="scientific">Eumeta variegata</name>
    <name type="common">Bagworm moth</name>
    <name type="synonym">Eumeta japonica</name>
    <dbReference type="NCBI Taxonomy" id="151549"/>
    <lineage>
        <taxon>Eukaryota</taxon>
        <taxon>Metazoa</taxon>
        <taxon>Ecdysozoa</taxon>
        <taxon>Arthropoda</taxon>
        <taxon>Hexapoda</taxon>
        <taxon>Insecta</taxon>
        <taxon>Pterygota</taxon>
        <taxon>Neoptera</taxon>
        <taxon>Endopterygota</taxon>
        <taxon>Lepidoptera</taxon>
        <taxon>Glossata</taxon>
        <taxon>Ditrysia</taxon>
        <taxon>Tineoidea</taxon>
        <taxon>Psychidae</taxon>
        <taxon>Oiketicinae</taxon>
        <taxon>Eumeta</taxon>
    </lineage>
</organism>
<reference evidence="1 2" key="1">
    <citation type="journal article" date="2019" name="Commun. Biol.">
        <title>The bagworm genome reveals a unique fibroin gene that provides high tensile strength.</title>
        <authorList>
            <person name="Kono N."/>
            <person name="Nakamura H."/>
            <person name="Ohtoshi R."/>
            <person name="Tomita M."/>
            <person name="Numata K."/>
            <person name="Arakawa K."/>
        </authorList>
    </citation>
    <scope>NUCLEOTIDE SEQUENCE [LARGE SCALE GENOMIC DNA]</scope>
</reference>
<accession>A0A4C1T521</accession>
<proteinExistence type="predicted"/>
<evidence type="ECO:0000313" key="1">
    <source>
        <dbReference type="EMBL" id="GBP08557.1"/>
    </source>
</evidence>
<dbReference type="EMBL" id="BGZK01000031">
    <property type="protein sequence ID" value="GBP08557.1"/>
    <property type="molecule type" value="Genomic_DNA"/>
</dbReference>
<comment type="caution">
    <text evidence="1">The sequence shown here is derived from an EMBL/GenBank/DDBJ whole genome shotgun (WGS) entry which is preliminary data.</text>
</comment>
<keyword evidence="2" id="KW-1185">Reference proteome</keyword>